<dbReference type="SUPFAM" id="SSF74853">
    <property type="entry name" value="Lamin A/C globular tail domain"/>
    <property type="match status" value="3"/>
</dbReference>
<dbReference type="InterPro" id="IPR036415">
    <property type="entry name" value="Lamin_tail_dom_sf"/>
</dbReference>
<proteinExistence type="predicted"/>
<dbReference type="PROSITE" id="PS51272">
    <property type="entry name" value="SLH"/>
    <property type="match status" value="3"/>
</dbReference>
<keyword evidence="2" id="KW-0732">Signal</keyword>
<feature type="domain" description="LTD" evidence="4">
    <location>
        <begin position="51"/>
        <end position="172"/>
    </location>
</feature>
<dbReference type="Gene3D" id="2.60.40.1260">
    <property type="entry name" value="Lamin Tail domain"/>
    <property type="match status" value="1"/>
</dbReference>
<feature type="domain" description="LTD" evidence="4">
    <location>
        <begin position="214"/>
        <end position="371"/>
    </location>
</feature>
<feature type="domain" description="SLH" evidence="3">
    <location>
        <begin position="1200"/>
        <end position="1267"/>
    </location>
</feature>
<dbReference type="PANTHER" id="PTHR43143:SF5">
    <property type="entry name" value="SECRETED PROTEIN"/>
    <property type="match status" value="1"/>
</dbReference>
<dbReference type="Proteomes" id="UP001157161">
    <property type="component" value="Unassembled WGS sequence"/>
</dbReference>
<gene>
    <name evidence="5" type="ORF">GCM10025875_15320</name>
</gene>
<evidence type="ECO:0000313" key="6">
    <source>
        <dbReference type="Proteomes" id="UP001157161"/>
    </source>
</evidence>
<name>A0AA38CTP0_9MICO</name>
<reference evidence="5" key="1">
    <citation type="journal article" date="2014" name="Int. J. Syst. Evol. Microbiol.">
        <title>Complete genome sequence of Corynebacterium casei LMG S-19264T (=DSM 44701T), isolated from a smear-ripened cheese.</title>
        <authorList>
            <consortium name="US DOE Joint Genome Institute (JGI-PGF)"/>
            <person name="Walter F."/>
            <person name="Albersmeier A."/>
            <person name="Kalinowski J."/>
            <person name="Ruckert C."/>
        </authorList>
    </citation>
    <scope>NUCLEOTIDE SEQUENCE</scope>
    <source>
        <strain evidence="5">NBRC 112290</strain>
    </source>
</reference>
<dbReference type="Pfam" id="PF00395">
    <property type="entry name" value="SLH"/>
    <property type="match status" value="1"/>
</dbReference>
<evidence type="ECO:0000259" key="4">
    <source>
        <dbReference type="PROSITE" id="PS51841"/>
    </source>
</evidence>
<feature type="region of interest" description="Disordered" evidence="1">
    <location>
        <begin position="543"/>
        <end position="620"/>
    </location>
</feature>
<dbReference type="GO" id="GO:0016787">
    <property type="term" value="F:hydrolase activity"/>
    <property type="evidence" value="ECO:0007669"/>
    <property type="project" value="InterPro"/>
</dbReference>
<evidence type="ECO:0000256" key="1">
    <source>
        <dbReference type="SAM" id="MobiDB-lite"/>
    </source>
</evidence>
<dbReference type="PANTHER" id="PTHR43143">
    <property type="entry name" value="METALLOPHOSPHOESTERASE, CALCINEURIN SUPERFAMILY"/>
    <property type="match status" value="1"/>
</dbReference>
<keyword evidence="6" id="KW-1185">Reference proteome</keyword>
<protein>
    <submittedName>
        <fullName evidence="5">Uncharacterized protein</fullName>
    </submittedName>
</protein>
<reference evidence="5" key="2">
    <citation type="submission" date="2023-02" db="EMBL/GenBank/DDBJ databases">
        <authorList>
            <person name="Sun Q."/>
            <person name="Mori K."/>
        </authorList>
    </citation>
    <scope>NUCLEOTIDE SEQUENCE</scope>
    <source>
        <strain evidence="5">NBRC 112290</strain>
    </source>
</reference>
<dbReference type="InterPro" id="IPR051918">
    <property type="entry name" value="STPP_CPPED1"/>
</dbReference>
<dbReference type="InterPro" id="IPR004843">
    <property type="entry name" value="Calcineurin-like_PHP"/>
</dbReference>
<feature type="compositionally biased region" description="Low complexity" evidence="1">
    <location>
        <begin position="589"/>
        <end position="616"/>
    </location>
</feature>
<dbReference type="InterPro" id="IPR029052">
    <property type="entry name" value="Metallo-depent_PP-like"/>
</dbReference>
<dbReference type="InterPro" id="IPR001119">
    <property type="entry name" value="SLH_dom"/>
</dbReference>
<evidence type="ECO:0000259" key="3">
    <source>
        <dbReference type="PROSITE" id="PS51272"/>
    </source>
</evidence>
<feature type="chain" id="PRO_5041332728" evidence="2">
    <location>
        <begin position="28"/>
        <end position="1397"/>
    </location>
</feature>
<evidence type="ECO:0000313" key="5">
    <source>
        <dbReference type="EMBL" id="GMA31540.1"/>
    </source>
</evidence>
<dbReference type="EMBL" id="BSUM01000001">
    <property type="protein sequence ID" value="GMA31540.1"/>
    <property type="molecule type" value="Genomic_DNA"/>
</dbReference>
<accession>A0AA38CTP0</accession>
<sequence length="1397" mass="146945">MRSRRPVLATLAAVLAASLLPAGSAVATPESPEVLEAPEAAAPAVVAAPADGTVAAAPVTGVLISEVASGGPSGGSDNFIEIANFGEADVDVSGWRVFRCGQAGDAYGPQAVAPAGIVLAPGERWTAVREGSALAAAGVGDATYGTSLHSFGFGAYLETAEFDVVDRVGFYHPSVDTECANPVALQNVASWAHGESHQRVALTGDITRDWAVAPRTPAQPNAAQGQDLTVVSDVVITEFAPGGPGGYNDDFIEIANLGTGAVDVSDWKVWRCGDNAQSYVQSAGLPAGTVLDPGEVFTLVRSGTSSTVPAAERDLTYGTSVHWINSGAMLLTPDLRIADRFAMYRDRMSPCTDGEALPMDLDVLAGESYQRTSVGGTSASDFTPGLRTPGTDPTAEAVVAVDRDVSPHRGAVEVSELVAAGPAGGSDDFVELVNRSDAPVDTTGWSLLRCEGDGRLSPGAQVADLGRVLEPGGVYLAAAQGAPASLRELADATYATSMNETDGYGALVLDAQGRVVDGVAVWDTIAFTPCAFGYSIQNTTRNDLGESHQRARSTGVNGDDFVKAPRTPGVDEPPVWEDPTVPRPGQLDPVTVPATQVPGTPVTTTTAPDGETGATTSVTPAHAGPEALALDLRAATPIGIDDVVVHTGTTPLAPPASREIDGEVRAAVADLPDLTTQGGAGELAFQRYTIPSTALPADGGELTWSGTAAPRNELQMYAWDPAAGAWALLSAGQPSADGDLTLVGALAPALAADGGIDVLVIDGPRTSGGLIDEVGVTDGAFADPGSYDVAINHMTDTQFLAEDFRRVFTDMAAWVVANADGRKIGYNAHTGDIVENWIGGNTDVERGRREFAAARDIMALINDADIPNGVLPGNHDNLWGRNNDLYNEYFPTEMYSDKPWWGEAWSEGDNSAHYDLFEHEGTDFLVLHLPYRPSGAQLAWASDVAASHPQHNVVLATHSYLNTDGTRDDRDRRYTARGIELWETVVAPNDNVFLVLGGHYHGVSTQYADPVTGEQTDATEVAEGTVVVDNVGESGRRVVEMLADYQGYRSTQPSPRADTLDRDTGFQRLLQLDLDAELMAVNAYSPTLDSFDAWAYDEPGFRGDDARYDAGDDEFVVELSLLRSSEVATASVGLSGPSASVATARLAAGETLNHPWPAQAAGQVWYAAIEPVVDEGEASRGDATRRVVTAPAVLERPAAPEPSFTDVAADDQFFAQIEWLAERGISTGWDNGGGTASFRPLEPIARDAMAAFLHRLAGSPEVELPASSPFSDVAPDDQFYDEIVWLSQRQISTGWDNGDGTASFRPLDPIGRDAMAAFLHRLAGSPEHEGPGASPFTDLTPQTQFYDEITWLASTGIATGWQGNDGTAIYRPISPVARDAMAAFLFRYVEAGLPTGE</sequence>
<feature type="domain" description="SLH" evidence="3">
    <location>
        <begin position="1269"/>
        <end position="1331"/>
    </location>
</feature>
<feature type="domain" description="LTD" evidence="4">
    <location>
        <begin position="389"/>
        <end position="529"/>
    </location>
</feature>
<dbReference type="PROSITE" id="PS51841">
    <property type="entry name" value="LTD"/>
    <property type="match status" value="3"/>
</dbReference>
<dbReference type="InterPro" id="IPR001322">
    <property type="entry name" value="Lamin_tail_dom"/>
</dbReference>
<dbReference type="PROSITE" id="PS51318">
    <property type="entry name" value="TAT"/>
    <property type="match status" value="1"/>
</dbReference>
<feature type="signal peptide" evidence="2">
    <location>
        <begin position="1"/>
        <end position="27"/>
    </location>
</feature>
<dbReference type="Gene3D" id="3.60.21.10">
    <property type="match status" value="1"/>
</dbReference>
<comment type="caution">
    <text evidence="5">The sequence shown here is derived from an EMBL/GenBank/DDBJ whole genome shotgun (WGS) entry which is preliminary data.</text>
</comment>
<dbReference type="InterPro" id="IPR006311">
    <property type="entry name" value="TAT_signal"/>
</dbReference>
<dbReference type="RefSeq" id="WP_284250342.1">
    <property type="nucleotide sequence ID" value="NZ_BSUM01000001.1"/>
</dbReference>
<dbReference type="Pfam" id="PF00932">
    <property type="entry name" value="LTD"/>
    <property type="match status" value="3"/>
</dbReference>
<feature type="domain" description="SLH" evidence="3">
    <location>
        <begin position="1332"/>
        <end position="1397"/>
    </location>
</feature>
<organism evidence="5 6">
    <name type="scientific">Litorihabitans aurantiacus</name>
    <dbReference type="NCBI Taxonomy" id="1930061"/>
    <lineage>
        <taxon>Bacteria</taxon>
        <taxon>Bacillati</taxon>
        <taxon>Actinomycetota</taxon>
        <taxon>Actinomycetes</taxon>
        <taxon>Micrococcales</taxon>
        <taxon>Beutenbergiaceae</taxon>
        <taxon>Litorihabitans</taxon>
    </lineage>
</organism>
<evidence type="ECO:0000256" key="2">
    <source>
        <dbReference type="SAM" id="SignalP"/>
    </source>
</evidence>
<dbReference type="SUPFAM" id="SSF56300">
    <property type="entry name" value="Metallo-dependent phosphatases"/>
    <property type="match status" value="1"/>
</dbReference>
<dbReference type="Pfam" id="PF00149">
    <property type="entry name" value="Metallophos"/>
    <property type="match status" value="1"/>
</dbReference>